<dbReference type="Proteomes" id="UP001319080">
    <property type="component" value="Unassembled WGS sequence"/>
</dbReference>
<feature type="compositionally biased region" description="Basic residues" evidence="1">
    <location>
        <begin position="295"/>
        <end position="311"/>
    </location>
</feature>
<evidence type="ECO:0000313" key="3">
    <source>
        <dbReference type="EMBL" id="MBT1708199.1"/>
    </source>
</evidence>
<feature type="chain" id="PRO_5042860850" evidence="2">
    <location>
        <begin position="26"/>
        <end position="311"/>
    </location>
</feature>
<keyword evidence="2" id="KW-0732">Signal</keyword>
<accession>A0AAP2DYM8</accession>
<comment type="caution">
    <text evidence="3">The sequence shown here is derived from an EMBL/GenBank/DDBJ whole genome shotgun (WGS) entry which is preliminary data.</text>
</comment>
<sequence length="311" mass="35862">MKRKNGFKVLSLVTVLLWGTGTLQAQTAAQDSTGLPGDNFSLEGALEMFQKAGSPEEFEKMLNSQENNVNNLDLNEDGEADYIKVIDKRDGDVHALILQDAVSENEDQDIAVIELEKTGNDQAVLQIIGDEDIYGEERIVEPTDNTNAQKQTTRVVDDAAPRTRTHTTVVVNVWAWPAVRYMYAPRYVVWASPWAWHRRPIWWRPWRPVRYHAFYTYRRPYRPRYVVVHTHRVVHAARVYRPVRTTSVTVTTRHQASVTRYRADRTSQRKSVTVTKGNKQVKATRRTTTVEGKRGRAKTTRTTTRVRRTRD</sequence>
<organism evidence="3 4">
    <name type="scientific">Dawidia cretensis</name>
    <dbReference type="NCBI Taxonomy" id="2782350"/>
    <lineage>
        <taxon>Bacteria</taxon>
        <taxon>Pseudomonadati</taxon>
        <taxon>Bacteroidota</taxon>
        <taxon>Cytophagia</taxon>
        <taxon>Cytophagales</taxon>
        <taxon>Chryseotaleaceae</taxon>
        <taxon>Dawidia</taxon>
    </lineage>
</organism>
<evidence type="ECO:0000256" key="2">
    <source>
        <dbReference type="SAM" id="SignalP"/>
    </source>
</evidence>
<keyword evidence="4" id="KW-1185">Reference proteome</keyword>
<feature type="signal peptide" evidence="2">
    <location>
        <begin position="1"/>
        <end position="25"/>
    </location>
</feature>
<reference evidence="3 4" key="1">
    <citation type="submission" date="2021-05" db="EMBL/GenBank/DDBJ databases">
        <title>A Polyphasic approach of four new species of the genus Ohtaekwangia: Ohtaekwangia histidinii sp. nov., Ohtaekwangia cretensis sp. nov., Ohtaekwangia indiensis sp. nov., Ohtaekwangia reichenbachii sp. nov. from diverse environment.</title>
        <authorList>
            <person name="Octaviana S."/>
        </authorList>
    </citation>
    <scope>NUCLEOTIDE SEQUENCE [LARGE SCALE GENOMIC DNA]</scope>
    <source>
        <strain evidence="3 4">PWU5</strain>
    </source>
</reference>
<proteinExistence type="predicted"/>
<dbReference type="AlphaFoldDB" id="A0AAP2DYM8"/>
<evidence type="ECO:0000256" key="1">
    <source>
        <dbReference type="SAM" id="MobiDB-lite"/>
    </source>
</evidence>
<dbReference type="RefSeq" id="WP_254083789.1">
    <property type="nucleotide sequence ID" value="NZ_JAHESE010000005.1"/>
</dbReference>
<name>A0AAP2DYM8_9BACT</name>
<evidence type="ECO:0000313" key="4">
    <source>
        <dbReference type="Proteomes" id="UP001319080"/>
    </source>
</evidence>
<feature type="region of interest" description="Disordered" evidence="1">
    <location>
        <begin position="278"/>
        <end position="311"/>
    </location>
</feature>
<protein>
    <submittedName>
        <fullName evidence="3">Uncharacterized protein</fullName>
    </submittedName>
</protein>
<gene>
    <name evidence="3" type="ORF">KK062_08190</name>
</gene>
<dbReference type="EMBL" id="JAHESE010000005">
    <property type="protein sequence ID" value="MBT1708199.1"/>
    <property type="molecule type" value="Genomic_DNA"/>
</dbReference>